<proteinExistence type="predicted"/>
<dbReference type="SMART" id="SM00342">
    <property type="entry name" value="HTH_ARAC"/>
    <property type="match status" value="1"/>
</dbReference>
<keyword evidence="3" id="KW-0804">Transcription</keyword>
<dbReference type="STRING" id="354355.SAMN05660816_04863"/>
<dbReference type="Gene3D" id="1.10.10.60">
    <property type="entry name" value="Homeodomain-like"/>
    <property type="match status" value="1"/>
</dbReference>
<dbReference type="EMBL" id="LVXG01000002">
    <property type="protein sequence ID" value="OQP56070.1"/>
    <property type="molecule type" value="Genomic_DNA"/>
</dbReference>
<evidence type="ECO:0000256" key="1">
    <source>
        <dbReference type="ARBA" id="ARBA00023015"/>
    </source>
</evidence>
<evidence type="ECO:0000256" key="3">
    <source>
        <dbReference type="ARBA" id="ARBA00023163"/>
    </source>
</evidence>
<keyword evidence="1" id="KW-0805">Transcription regulation</keyword>
<dbReference type="Proteomes" id="UP000192610">
    <property type="component" value="Unassembled WGS sequence"/>
</dbReference>
<feature type="domain" description="HTH araC/xylS-type" evidence="4">
    <location>
        <begin position="10"/>
        <end position="110"/>
    </location>
</feature>
<dbReference type="RefSeq" id="WP_165758790.1">
    <property type="nucleotide sequence ID" value="NZ_FOCZ01000010.1"/>
</dbReference>
<dbReference type="PROSITE" id="PS01124">
    <property type="entry name" value="HTH_ARAC_FAMILY_2"/>
    <property type="match status" value="1"/>
</dbReference>
<dbReference type="PANTHER" id="PTHR43280:SF2">
    <property type="entry name" value="HTH-TYPE TRANSCRIPTIONAL REGULATOR EXSA"/>
    <property type="match status" value="1"/>
</dbReference>
<evidence type="ECO:0000313" key="5">
    <source>
        <dbReference type="EMBL" id="OQP56070.1"/>
    </source>
</evidence>
<dbReference type="Pfam" id="PF12833">
    <property type="entry name" value="HTH_18"/>
    <property type="match status" value="1"/>
</dbReference>
<sequence>MSKSSETNSRNVIPEVKKELDKNYAADSTETLATNYNISRNTLQGAFKQECGVGIRKYKLDQRMEAARNLLNNGIGIKEIAFTLKYGTISAFSRAFKKYYRVSPKEWNSAVQNVY</sequence>
<evidence type="ECO:0000256" key="2">
    <source>
        <dbReference type="ARBA" id="ARBA00023125"/>
    </source>
</evidence>
<dbReference type="InterPro" id="IPR009057">
    <property type="entry name" value="Homeodomain-like_sf"/>
</dbReference>
<name>A0A1V9FCF7_9BACT</name>
<keyword evidence="2" id="KW-0238">DNA-binding</keyword>
<dbReference type="PANTHER" id="PTHR43280">
    <property type="entry name" value="ARAC-FAMILY TRANSCRIPTIONAL REGULATOR"/>
    <property type="match status" value="1"/>
</dbReference>
<dbReference type="AlphaFoldDB" id="A0A1V9FCF7"/>
<dbReference type="InterPro" id="IPR018060">
    <property type="entry name" value="HTH_AraC"/>
</dbReference>
<evidence type="ECO:0000313" key="6">
    <source>
        <dbReference type="Proteomes" id="UP000192610"/>
    </source>
</evidence>
<reference evidence="6" key="1">
    <citation type="submission" date="2016-04" db="EMBL/GenBank/DDBJ databases">
        <authorList>
            <person name="Chen L."/>
            <person name="Zhuang W."/>
            <person name="Wang G."/>
        </authorList>
    </citation>
    <scope>NUCLEOTIDE SEQUENCE [LARGE SCALE GENOMIC DNA]</scope>
    <source>
        <strain evidence="6">17621</strain>
    </source>
</reference>
<dbReference type="SUPFAM" id="SSF46689">
    <property type="entry name" value="Homeodomain-like"/>
    <property type="match status" value="1"/>
</dbReference>
<comment type="caution">
    <text evidence="5">The sequence shown here is derived from an EMBL/GenBank/DDBJ whole genome shotgun (WGS) entry which is preliminary data.</text>
</comment>
<dbReference type="GO" id="GO:0003700">
    <property type="term" value="F:DNA-binding transcription factor activity"/>
    <property type="evidence" value="ECO:0007669"/>
    <property type="project" value="InterPro"/>
</dbReference>
<keyword evidence="6" id="KW-1185">Reference proteome</keyword>
<organism evidence="5 6">
    <name type="scientific">Niastella yeongjuensis</name>
    <dbReference type="NCBI Taxonomy" id="354355"/>
    <lineage>
        <taxon>Bacteria</taxon>
        <taxon>Pseudomonadati</taxon>
        <taxon>Bacteroidota</taxon>
        <taxon>Chitinophagia</taxon>
        <taxon>Chitinophagales</taxon>
        <taxon>Chitinophagaceae</taxon>
        <taxon>Niastella</taxon>
    </lineage>
</organism>
<accession>A0A1V9FCF7</accession>
<dbReference type="GO" id="GO:0043565">
    <property type="term" value="F:sequence-specific DNA binding"/>
    <property type="evidence" value="ECO:0007669"/>
    <property type="project" value="InterPro"/>
</dbReference>
<gene>
    <name evidence="5" type="ORF">A4H97_21060</name>
</gene>
<evidence type="ECO:0000259" key="4">
    <source>
        <dbReference type="PROSITE" id="PS01124"/>
    </source>
</evidence>
<protein>
    <recommendedName>
        <fullName evidence="4">HTH araC/xylS-type domain-containing protein</fullName>
    </recommendedName>
</protein>